<name>A0A914ZXQ8_PARUN</name>
<accession>A0A914ZXQ8</accession>
<evidence type="ECO:0000313" key="1">
    <source>
        <dbReference type="Proteomes" id="UP000887569"/>
    </source>
</evidence>
<keyword evidence="1" id="KW-1185">Reference proteome</keyword>
<dbReference type="AlphaFoldDB" id="A0A914ZXQ8"/>
<sequence>MFCLFAYYSCAVLVIKRPLCFSVSFDSNFSCSVLFHIVQLIRICFSPSLLIAFNDLELVFARCCFSVFKEDCIVQGTGTQCMQKVRCNKCGSHRAYGKTELFFHGICRFRLTSLEF</sequence>
<reference evidence="2" key="1">
    <citation type="submission" date="2022-11" db="UniProtKB">
        <authorList>
            <consortium name="WormBaseParasite"/>
        </authorList>
    </citation>
    <scope>IDENTIFICATION</scope>
</reference>
<protein>
    <submittedName>
        <fullName evidence="2">Nuclear cap-binding protein subunit 1</fullName>
    </submittedName>
</protein>
<organism evidence="1 2">
    <name type="scientific">Parascaris univalens</name>
    <name type="common">Nematode worm</name>
    <dbReference type="NCBI Taxonomy" id="6257"/>
    <lineage>
        <taxon>Eukaryota</taxon>
        <taxon>Metazoa</taxon>
        <taxon>Ecdysozoa</taxon>
        <taxon>Nematoda</taxon>
        <taxon>Chromadorea</taxon>
        <taxon>Rhabditida</taxon>
        <taxon>Spirurina</taxon>
        <taxon>Ascaridomorpha</taxon>
        <taxon>Ascaridoidea</taxon>
        <taxon>Ascarididae</taxon>
        <taxon>Parascaris</taxon>
    </lineage>
</organism>
<proteinExistence type="predicted"/>
<dbReference type="Proteomes" id="UP000887569">
    <property type="component" value="Unplaced"/>
</dbReference>
<dbReference type="WBParaSite" id="PgE013_g001_t04">
    <property type="protein sequence ID" value="PgE013_g001_t04"/>
    <property type="gene ID" value="PgE013_g001"/>
</dbReference>
<evidence type="ECO:0000313" key="2">
    <source>
        <dbReference type="WBParaSite" id="PgE013_g001_t04"/>
    </source>
</evidence>